<dbReference type="GO" id="GO:0005576">
    <property type="term" value="C:extracellular region"/>
    <property type="evidence" value="ECO:0007669"/>
    <property type="project" value="InterPro"/>
</dbReference>
<sequence length="270" mass="29217">MAQGTTRLAGAMPPVEEVAGTYEEGSTMEIKIGITAHHNGRFEFKICRISAPADGQTWVQAEKAQLTQECFNQHVLVQANMKGAQRPYEQFSYLPFKTWGGYSFDLSPPYYSFYYTVPDSLGCDGVKARCILQCPPPPPPPAPVLVGDYPCSAGDAYCFCNWKGASGSFADPKKNCEFFYQCATGQYFYTACPGGLRYREDGDYCDLPTNVACKATVTLAAAALACHCFALAIATATQPACPSDTKAATTAALPPPLDVVGLAFRLELWT</sequence>
<dbReference type="OrthoDB" id="512571at2759"/>
<dbReference type="PROSITE" id="PS50940">
    <property type="entry name" value="CHIT_BIND_II"/>
    <property type="match status" value="1"/>
</dbReference>
<accession>A0A2P6U5H0</accession>
<reference evidence="2 3" key="1">
    <citation type="journal article" date="2018" name="Plant J.">
        <title>Genome sequences of Chlorella sorokiniana UTEX 1602 and Micractinium conductrix SAG 241.80: implications to maltose excretion by a green alga.</title>
        <authorList>
            <person name="Arriola M.B."/>
            <person name="Velmurugan N."/>
            <person name="Zhang Y."/>
            <person name="Plunkett M.H."/>
            <person name="Hondzo H."/>
            <person name="Barney B.M."/>
        </authorList>
    </citation>
    <scope>NUCLEOTIDE SEQUENCE [LARGE SCALE GENOMIC DNA]</scope>
    <source>
        <strain evidence="3">UTEX 1602</strain>
    </source>
</reference>
<dbReference type="SUPFAM" id="SSF57625">
    <property type="entry name" value="Invertebrate chitin-binding proteins"/>
    <property type="match status" value="1"/>
</dbReference>
<name>A0A2P6U5H0_CHLSO</name>
<evidence type="ECO:0000313" key="3">
    <source>
        <dbReference type="Proteomes" id="UP000239899"/>
    </source>
</evidence>
<protein>
    <submittedName>
        <fullName evidence="2">Chitin binding domain-containing</fullName>
    </submittedName>
</protein>
<dbReference type="Gene3D" id="2.170.140.10">
    <property type="entry name" value="Chitin binding domain"/>
    <property type="match status" value="1"/>
</dbReference>
<evidence type="ECO:0000313" key="2">
    <source>
        <dbReference type="EMBL" id="PRW61560.1"/>
    </source>
</evidence>
<dbReference type="InterPro" id="IPR036508">
    <property type="entry name" value="Chitin-bd_dom_sf"/>
</dbReference>
<dbReference type="EMBL" id="LHPG02000001">
    <property type="protein sequence ID" value="PRW61560.1"/>
    <property type="molecule type" value="Genomic_DNA"/>
</dbReference>
<dbReference type="Proteomes" id="UP000239899">
    <property type="component" value="Unassembled WGS sequence"/>
</dbReference>
<dbReference type="InterPro" id="IPR004302">
    <property type="entry name" value="Cellulose/chitin-bd_N"/>
</dbReference>
<comment type="caution">
    <text evidence="2">The sequence shown here is derived from an EMBL/GenBank/DDBJ whole genome shotgun (WGS) entry which is preliminary data.</text>
</comment>
<dbReference type="AlphaFoldDB" id="A0A2P6U5H0"/>
<dbReference type="InterPro" id="IPR002557">
    <property type="entry name" value="Chitin-bd_dom"/>
</dbReference>
<feature type="domain" description="Chitin-binding type-2" evidence="1">
    <location>
        <begin position="157"/>
        <end position="215"/>
    </location>
</feature>
<gene>
    <name evidence="2" type="ORF">C2E21_0281</name>
</gene>
<keyword evidence="3" id="KW-1185">Reference proteome</keyword>
<organism evidence="2 3">
    <name type="scientific">Chlorella sorokiniana</name>
    <name type="common">Freshwater green alga</name>
    <dbReference type="NCBI Taxonomy" id="3076"/>
    <lineage>
        <taxon>Eukaryota</taxon>
        <taxon>Viridiplantae</taxon>
        <taxon>Chlorophyta</taxon>
        <taxon>core chlorophytes</taxon>
        <taxon>Trebouxiophyceae</taxon>
        <taxon>Chlorellales</taxon>
        <taxon>Chlorellaceae</taxon>
        <taxon>Chlorella clade</taxon>
        <taxon>Chlorella</taxon>
    </lineage>
</organism>
<dbReference type="GO" id="GO:0008061">
    <property type="term" value="F:chitin binding"/>
    <property type="evidence" value="ECO:0007669"/>
    <property type="project" value="InterPro"/>
</dbReference>
<evidence type="ECO:0000259" key="1">
    <source>
        <dbReference type="PROSITE" id="PS50940"/>
    </source>
</evidence>
<dbReference type="STRING" id="3076.A0A2P6U5H0"/>
<dbReference type="Pfam" id="PF01607">
    <property type="entry name" value="CBM_14"/>
    <property type="match status" value="1"/>
</dbReference>
<dbReference type="Pfam" id="PF03067">
    <property type="entry name" value="LPMO_10"/>
    <property type="match status" value="1"/>
</dbReference>
<proteinExistence type="predicted"/>